<proteinExistence type="predicted"/>
<evidence type="ECO:0000256" key="1">
    <source>
        <dbReference type="SAM" id="MobiDB-lite"/>
    </source>
</evidence>
<dbReference type="Proteomes" id="UP000277580">
    <property type="component" value="Unassembled WGS sequence"/>
</dbReference>
<dbReference type="EMBL" id="ML119116">
    <property type="protein sequence ID" value="RPB14849.1"/>
    <property type="molecule type" value="Genomic_DNA"/>
</dbReference>
<evidence type="ECO:0000313" key="2">
    <source>
        <dbReference type="EMBL" id="RPB14849.1"/>
    </source>
</evidence>
<organism evidence="2 3">
    <name type="scientific">Morchella conica CCBAS932</name>
    <dbReference type="NCBI Taxonomy" id="1392247"/>
    <lineage>
        <taxon>Eukaryota</taxon>
        <taxon>Fungi</taxon>
        <taxon>Dikarya</taxon>
        <taxon>Ascomycota</taxon>
        <taxon>Pezizomycotina</taxon>
        <taxon>Pezizomycetes</taxon>
        <taxon>Pezizales</taxon>
        <taxon>Morchellaceae</taxon>
        <taxon>Morchella</taxon>
    </lineage>
</organism>
<feature type="region of interest" description="Disordered" evidence="1">
    <location>
        <begin position="29"/>
        <end position="73"/>
    </location>
</feature>
<keyword evidence="3" id="KW-1185">Reference proteome</keyword>
<feature type="region of interest" description="Disordered" evidence="1">
    <location>
        <begin position="189"/>
        <end position="260"/>
    </location>
</feature>
<name>A0A3N4KZL9_9PEZI</name>
<feature type="compositionally biased region" description="Basic and acidic residues" evidence="1">
    <location>
        <begin position="204"/>
        <end position="220"/>
    </location>
</feature>
<protein>
    <submittedName>
        <fullName evidence="2">Uncharacterized protein</fullName>
    </submittedName>
</protein>
<gene>
    <name evidence="2" type="ORF">P167DRAFT_563554</name>
</gene>
<feature type="region of interest" description="Disordered" evidence="1">
    <location>
        <begin position="662"/>
        <end position="775"/>
    </location>
</feature>
<reference evidence="2 3" key="1">
    <citation type="journal article" date="2018" name="Nat. Ecol. Evol.">
        <title>Pezizomycetes genomes reveal the molecular basis of ectomycorrhizal truffle lifestyle.</title>
        <authorList>
            <person name="Murat C."/>
            <person name="Payen T."/>
            <person name="Noel B."/>
            <person name="Kuo A."/>
            <person name="Morin E."/>
            <person name="Chen J."/>
            <person name="Kohler A."/>
            <person name="Krizsan K."/>
            <person name="Balestrini R."/>
            <person name="Da Silva C."/>
            <person name="Montanini B."/>
            <person name="Hainaut M."/>
            <person name="Levati E."/>
            <person name="Barry K.W."/>
            <person name="Belfiori B."/>
            <person name="Cichocki N."/>
            <person name="Clum A."/>
            <person name="Dockter R.B."/>
            <person name="Fauchery L."/>
            <person name="Guy J."/>
            <person name="Iotti M."/>
            <person name="Le Tacon F."/>
            <person name="Lindquist E.A."/>
            <person name="Lipzen A."/>
            <person name="Malagnac F."/>
            <person name="Mello A."/>
            <person name="Molinier V."/>
            <person name="Miyauchi S."/>
            <person name="Poulain J."/>
            <person name="Riccioni C."/>
            <person name="Rubini A."/>
            <person name="Sitrit Y."/>
            <person name="Splivallo R."/>
            <person name="Traeger S."/>
            <person name="Wang M."/>
            <person name="Zifcakova L."/>
            <person name="Wipf D."/>
            <person name="Zambonelli A."/>
            <person name="Paolocci F."/>
            <person name="Nowrousian M."/>
            <person name="Ottonello S."/>
            <person name="Baldrian P."/>
            <person name="Spatafora J.W."/>
            <person name="Henrissat B."/>
            <person name="Nagy L.G."/>
            <person name="Aury J.M."/>
            <person name="Wincker P."/>
            <person name="Grigoriev I.V."/>
            <person name="Bonfante P."/>
            <person name="Martin F.M."/>
        </authorList>
    </citation>
    <scope>NUCLEOTIDE SEQUENCE [LARGE SCALE GENOMIC DNA]</scope>
    <source>
        <strain evidence="2 3">CCBAS932</strain>
    </source>
</reference>
<evidence type="ECO:0000313" key="3">
    <source>
        <dbReference type="Proteomes" id="UP000277580"/>
    </source>
</evidence>
<dbReference type="InParanoid" id="A0A3N4KZL9"/>
<dbReference type="OrthoDB" id="5374107at2759"/>
<accession>A0A3N4KZL9</accession>
<dbReference type="AlphaFoldDB" id="A0A3N4KZL9"/>
<sequence length="775" mass="85211">MSSNTGHNPAAYDPAVIYWDWEGTKAIARPPPGLEHPSKVSKYPPGLGPTEQSPWDKPYFQRPGSRSRAGTLRRADVLIGDPKVQPNINLEKFTVSVEARRDSEDKPIPSKNMPDFPETLYSESKRKVFEKMGHGFIESLQKLDKSNGTGIITDFSPILEDHWNQLAEFYSTIVSTARMLKSEAANSTHLPVFNDSPPILQPSPDRKSSPQEERATKEAFKSYSTLIEESKKKMPSTSSTPGKWTTHGPTNEDAGGLGQEDPRILGLVDDTNLDFSMAEQMPDAKLDKIRPVVSEISTFESKLSEAIKSVRVNLKPFDATWNESQAEGYGHVEVVPRKTEGATLHADTQIELEMQEMIQRDNDDKSNHFNQAETSVDTGVKKSTECMQAEDTCTGSANNITLKTTGVEADLNESHSKGKEFIFKPFESEKSYSVVKDESVKESYLSGETDRAELSHTHKKTLNPTINRNTSFYCNYNNVSSAADSLFNLDCGSTPEEIIPGEASHLAAITADSTNISIIDKDEKTLGLLEADSNDSFSLSSESSLFVGSTRDELEKLQIEVTNQLEKAKADGGSFTTKWMNQFGIKMEKRSEVGIKPDFEAGVDQAGEDKHSASVYYDVEVSSDNEDEITDDMEEVLAPMIESITEGSEIDESAKEYNYDFEDQTSIRTNDNRADIKANSNGSGDGKKPGEGGDGLRPLEQIVAESETEPGTGREEGDDEAGDLADGKNFELASNKSQTGGKPDGAVIHIKDTENDEDGDKMGRMDSEELGTSKL</sequence>